<dbReference type="SUPFAM" id="SSF58104">
    <property type="entry name" value="Methyl-accepting chemotaxis protein (MCP) signaling domain"/>
    <property type="match status" value="1"/>
</dbReference>
<dbReference type="Gene3D" id="1.10.8.500">
    <property type="entry name" value="HAMP domain in histidine kinase"/>
    <property type="match status" value="1"/>
</dbReference>
<accession>A0ABU0WEX4</accession>
<keyword evidence="5 11" id="KW-0812">Transmembrane</keyword>
<protein>
    <submittedName>
        <fullName evidence="15">Methyl-accepting chemotaxis protein</fullName>
    </submittedName>
</protein>
<feature type="domain" description="Methyl-accepting transducer" evidence="12">
    <location>
        <begin position="395"/>
        <end position="638"/>
    </location>
</feature>
<evidence type="ECO:0000313" key="16">
    <source>
        <dbReference type="Proteomes" id="UP001227317"/>
    </source>
</evidence>
<dbReference type="PANTHER" id="PTHR32089:SF112">
    <property type="entry name" value="LYSOZYME-LIKE PROTEIN-RELATED"/>
    <property type="match status" value="1"/>
</dbReference>
<dbReference type="Gene3D" id="1.10.287.950">
    <property type="entry name" value="Methyl-accepting chemotaxis protein"/>
    <property type="match status" value="1"/>
</dbReference>
<dbReference type="Pfam" id="PF02743">
    <property type="entry name" value="dCache_1"/>
    <property type="match status" value="1"/>
</dbReference>
<keyword evidence="16" id="KW-1185">Reference proteome</keyword>
<dbReference type="EMBL" id="JAUJFI010000022">
    <property type="protein sequence ID" value="MDQ2102457.1"/>
    <property type="molecule type" value="Genomic_DNA"/>
</dbReference>
<feature type="transmembrane region" description="Helical" evidence="11">
    <location>
        <begin position="284"/>
        <end position="307"/>
    </location>
</feature>
<reference evidence="15 16" key="1">
    <citation type="submission" date="2023-06" db="EMBL/GenBank/DDBJ databases">
        <title>Azospirillum isscasensis sp.nov, a bacterium isolated from rhizosphere soil of rice.</title>
        <authorList>
            <person name="Wang H."/>
        </authorList>
    </citation>
    <scope>NUCLEOTIDE SEQUENCE [LARGE SCALE GENOMIC DNA]</scope>
    <source>
        <strain evidence="15 16">C340-1</strain>
    </source>
</reference>
<dbReference type="RefSeq" id="WP_306704589.1">
    <property type="nucleotide sequence ID" value="NZ_JAUJFI010000022.1"/>
</dbReference>
<feature type="domain" description="T-SNARE coiled-coil homology" evidence="13">
    <location>
        <begin position="554"/>
        <end position="616"/>
    </location>
</feature>
<dbReference type="PANTHER" id="PTHR32089">
    <property type="entry name" value="METHYL-ACCEPTING CHEMOTAXIS PROTEIN MCPB"/>
    <property type="match status" value="1"/>
</dbReference>
<evidence type="ECO:0000256" key="7">
    <source>
        <dbReference type="ARBA" id="ARBA00023136"/>
    </source>
</evidence>
<dbReference type="CDD" id="cd06225">
    <property type="entry name" value="HAMP"/>
    <property type="match status" value="1"/>
</dbReference>
<keyword evidence="3" id="KW-0145">Chemotaxis</keyword>
<gene>
    <name evidence="15" type="ORF">QSG27_07085</name>
</gene>
<dbReference type="Proteomes" id="UP001227317">
    <property type="component" value="Unassembled WGS sequence"/>
</dbReference>
<evidence type="ECO:0000256" key="6">
    <source>
        <dbReference type="ARBA" id="ARBA00022989"/>
    </source>
</evidence>
<dbReference type="CDD" id="cd12913">
    <property type="entry name" value="PDC1_MCP_like"/>
    <property type="match status" value="1"/>
</dbReference>
<dbReference type="InterPro" id="IPR029151">
    <property type="entry name" value="Sensor-like_sf"/>
</dbReference>
<evidence type="ECO:0000313" key="15">
    <source>
        <dbReference type="EMBL" id="MDQ2102457.1"/>
    </source>
</evidence>
<keyword evidence="6 11" id="KW-1133">Transmembrane helix</keyword>
<evidence type="ECO:0000259" key="14">
    <source>
        <dbReference type="PROSITE" id="PS50885"/>
    </source>
</evidence>
<organism evidence="15 16">
    <name type="scientific">Azospirillum isscasi</name>
    <dbReference type="NCBI Taxonomy" id="3053926"/>
    <lineage>
        <taxon>Bacteria</taxon>
        <taxon>Pseudomonadati</taxon>
        <taxon>Pseudomonadota</taxon>
        <taxon>Alphaproteobacteria</taxon>
        <taxon>Rhodospirillales</taxon>
        <taxon>Azospirillaceae</taxon>
        <taxon>Azospirillum</taxon>
    </lineage>
</organism>
<dbReference type="InterPro" id="IPR033479">
    <property type="entry name" value="dCache_1"/>
</dbReference>
<evidence type="ECO:0000256" key="4">
    <source>
        <dbReference type="ARBA" id="ARBA00022519"/>
    </source>
</evidence>
<keyword evidence="8 10" id="KW-0807">Transducer</keyword>
<evidence type="ECO:0000256" key="2">
    <source>
        <dbReference type="ARBA" id="ARBA00022475"/>
    </source>
</evidence>
<evidence type="ECO:0000256" key="1">
    <source>
        <dbReference type="ARBA" id="ARBA00004429"/>
    </source>
</evidence>
<evidence type="ECO:0000256" key="3">
    <source>
        <dbReference type="ARBA" id="ARBA00022500"/>
    </source>
</evidence>
<dbReference type="CDD" id="cd12912">
    <property type="entry name" value="PDC2_MCP_like"/>
    <property type="match status" value="1"/>
</dbReference>
<keyword evidence="2" id="KW-1003">Cell membrane</keyword>
<sequence length="657" mass="68864">MSAASAAHTVSEERLIGKILAIAAAVVIFSFSVFSIYNDIYQSRSITSRVHEQTRELGGAAVGSIRNWLDGRILLVENLAQNLPGYRDPEQIRPLLRRDSLANTFFSIYYGQADGVHTNNSGRPLSAGYDPRQRPWYKAATAANASVLTEPYIDAGAGGNLVLTIATPVRAGGGETLGVTGADLKLDTLTRILGSVGFGGIGHAFLINAEGKVLIHPDSAKVMKPMSELFSGPSPKLDGGVSETVLDGREMLVTFFPVEGLPSVKWLVGLAIDKSDAYAELTQFRVSATVVTVVSVIAMLGLLGWALHAVVSKPLLNMTRVMGRLASGTLSVDIPGGERRDEIGAMARAVKVFKDNAHEVARLAQAEAAETARKEARMRRLESLNAAFEAQVSRALGQLSTTAAEMENVSQAMSSLAAGSQQQTQSVAAATVQMSSNVEGVAAAAEELSASIFEIGRQVQTSLRVANQAVDGARHTSNTVAALSEGAQKVGDVVSLIADIAAQTNLLALNATIEAARAGEAGKGFAVVANEVKVLATQTARATEDISAQIADMQAATKGTVASIQGISATITEMNGISSDIATAVEQQGAATSEIARNTHGAAEAAREISGRADHLRDAAGETGDTAQRVLTSAHEVTRQLTAIKNEIGGFLREIKE</sequence>
<keyword evidence="7 11" id="KW-0472">Membrane</keyword>
<feature type="transmembrane region" description="Helical" evidence="11">
    <location>
        <begin position="15"/>
        <end position="37"/>
    </location>
</feature>
<evidence type="ECO:0000256" key="9">
    <source>
        <dbReference type="ARBA" id="ARBA00029447"/>
    </source>
</evidence>
<dbReference type="SMART" id="SM00304">
    <property type="entry name" value="HAMP"/>
    <property type="match status" value="1"/>
</dbReference>
<evidence type="ECO:0000256" key="5">
    <source>
        <dbReference type="ARBA" id="ARBA00022692"/>
    </source>
</evidence>
<feature type="domain" description="HAMP" evidence="14">
    <location>
        <begin position="309"/>
        <end position="362"/>
    </location>
</feature>
<dbReference type="Pfam" id="PF00015">
    <property type="entry name" value="MCPsignal"/>
    <property type="match status" value="1"/>
</dbReference>
<evidence type="ECO:0000259" key="12">
    <source>
        <dbReference type="PROSITE" id="PS50111"/>
    </source>
</evidence>
<evidence type="ECO:0000259" key="13">
    <source>
        <dbReference type="PROSITE" id="PS50192"/>
    </source>
</evidence>
<evidence type="ECO:0000256" key="10">
    <source>
        <dbReference type="PROSITE-ProRule" id="PRU00284"/>
    </source>
</evidence>
<dbReference type="SUPFAM" id="SSF103190">
    <property type="entry name" value="Sensory domain-like"/>
    <property type="match status" value="1"/>
</dbReference>
<keyword evidence="4" id="KW-0997">Cell inner membrane</keyword>
<dbReference type="PROSITE" id="PS50192">
    <property type="entry name" value="T_SNARE"/>
    <property type="match status" value="1"/>
</dbReference>
<proteinExistence type="inferred from homology"/>
<name>A0ABU0WEX4_9PROT</name>
<dbReference type="InterPro" id="IPR004089">
    <property type="entry name" value="MCPsignal_dom"/>
</dbReference>
<comment type="similarity">
    <text evidence="9">Belongs to the methyl-accepting chemotaxis (MCP) protein family.</text>
</comment>
<evidence type="ECO:0000256" key="8">
    <source>
        <dbReference type="ARBA" id="ARBA00023224"/>
    </source>
</evidence>
<dbReference type="InterPro" id="IPR003660">
    <property type="entry name" value="HAMP_dom"/>
</dbReference>
<comment type="caution">
    <text evidence="15">The sequence shown here is derived from an EMBL/GenBank/DDBJ whole genome shotgun (WGS) entry which is preliminary data.</text>
</comment>
<dbReference type="PROSITE" id="PS50885">
    <property type="entry name" value="HAMP"/>
    <property type="match status" value="1"/>
</dbReference>
<dbReference type="InterPro" id="IPR000727">
    <property type="entry name" value="T_SNARE_dom"/>
</dbReference>
<dbReference type="Gene3D" id="3.30.450.20">
    <property type="entry name" value="PAS domain"/>
    <property type="match status" value="2"/>
</dbReference>
<evidence type="ECO:0000256" key="11">
    <source>
        <dbReference type="SAM" id="Phobius"/>
    </source>
</evidence>
<dbReference type="Pfam" id="PF00672">
    <property type="entry name" value="HAMP"/>
    <property type="match status" value="1"/>
</dbReference>
<dbReference type="SMART" id="SM00283">
    <property type="entry name" value="MA"/>
    <property type="match status" value="1"/>
</dbReference>
<dbReference type="PROSITE" id="PS50111">
    <property type="entry name" value="CHEMOTAXIS_TRANSDUC_2"/>
    <property type="match status" value="1"/>
</dbReference>
<comment type="subcellular location">
    <subcellularLocation>
        <location evidence="1">Cell inner membrane</location>
        <topology evidence="1">Multi-pass membrane protein</topology>
    </subcellularLocation>
</comment>